<keyword evidence="4 6" id="KW-0472">Membrane</keyword>
<dbReference type="InterPro" id="IPR049326">
    <property type="entry name" value="Rhodopsin_dom_fungi"/>
</dbReference>
<keyword evidence="9" id="KW-1185">Reference proteome</keyword>
<evidence type="ECO:0000256" key="5">
    <source>
        <dbReference type="ARBA" id="ARBA00038359"/>
    </source>
</evidence>
<keyword evidence="2 6" id="KW-0812">Transmembrane</keyword>
<evidence type="ECO:0000256" key="3">
    <source>
        <dbReference type="ARBA" id="ARBA00022989"/>
    </source>
</evidence>
<gene>
    <name evidence="8" type="ORF">B0T25DRAFT_574346</name>
</gene>
<dbReference type="AlphaFoldDB" id="A0AAJ0H7E7"/>
<feature type="transmembrane region" description="Helical" evidence="6">
    <location>
        <begin position="258"/>
        <end position="278"/>
    </location>
</feature>
<evidence type="ECO:0000256" key="6">
    <source>
        <dbReference type="SAM" id="Phobius"/>
    </source>
</evidence>
<feature type="transmembrane region" description="Helical" evidence="6">
    <location>
        <begin position="26"/>
        <end position="46"/>
    </location>
</feature>
<dbReference type="Pfam" id="PF20684">
    <property type="entry name" value="Fung_rhodopsin"/>
    <property type="match status" value="1"/>
</dbReference>
<proteinExistence type="inferred from homology"/>
<dbReference type="PANTHER" id="PTHR33048">
    <property type="entry name" value="PTH11-LIKE INTEGRAL MEMBRANE PROTEIN (AFU_ORTHOLOGUE AFUA_5G11245)"/>
    <property type="match status" value="1"/>
</dbReference>
<sequence>MAAISAPPSLLGLPVTDLQIRNSRTYTGVVTVLLFISTSMVATRIVSRGRSRVGLAIDDRFIIAASILGIIDWALILSTLAPVLGPRPEFLRFSQLNQIAPITMASTLASSWSVALLKTSIAFMLLRLQQSRRWVLFLYTIITIQMLTAVFATIMHLTRCIPLPGLWDPTVTAKACWSDAAFKASLTVVSVVIIATDVVFTLVPLTFLRHMRRPVRDRAIIGVLLSLGLFASAASIVKAAVVQSFAQDDDGVGKGMGIALWASIEAQIGITAACIPCLRSAFSRFLGRVGLGSTVRGGPGPTAASWHGEEGLPRVVPTSQSEEDILGDMRIMRKTDIEIELSSRPGT</sequence>
<name>A0AAJ0H7E7_9PEZI</name>
<accession>A0AAJ0H7E7</accession>
<evidence type="ECO:0000256" key="1">
    <source>
        <dbReference type="ARBA" id="ARBA00004141"/>
    </source>
</evidence>
<dbReference type="EMBL" id="JAUIQD010000008">
    <property type="protein sequence ID" value="KAK3342035.1"/>
    <property type="molecule type" value="Genomic_DNA"/>
</dbReference>
<evidence type="ECO:0000256" key="4">
    <source>
        <dbReference type="ARBA" id="ARBA00023136"/>
    </source>
</evidence>
<comment type="similarity">
    <text evidence="5">Belongs to the SAT4 family.</text>
</comment>
<dbReference type="InterPro" id="IPR052337">
    <property type="entry name" value="SAT4-like"/>
</dbReference>
<dbReference type="PANTHER" id="PTHR33048:SF129">
    <property type="entry name" value="INTEGRAL MEMBRANE PROTEIN-RELATED"/>
    <property type="match status" value="1"/>
</dbReference>
<comment type="subcellular location">
    <subcellularLocation>
        <location evidence="1">Membrane</location>
        <topology evidence="1">Multi-pass membrane protein</topology>
    </subcellularLocation>
</comment>
<comment type="caution">
    <text evidence="8">The sequence shown here is derived from an EMBL/GenBank/DDBJ whole genome shotgun (WGS) entry which is preliminary data.</text>
</comment>
<reference evidence="8" key="2">
    <citation type="submission" date="2023-06" db="EMBL/GenBank/DDBJ databases">
        <authorList>
            <consortium name="Lawrence Berkeley National Laboratory"/>
            <person name="Haridas S."/>
            <person name="Hensen N."/>
            <person name="Bonometti L."/>
            <person name="Westerberg I."/>
            <person name="Brannstrom I.O."/>
            <person name="Guillou S."/>
            <person name="Cros-Aarteil S."/>
            <person name="Calhoun S."/>
            <person name="Kuo A."/>
            <person name="Mondo S."/>
            <person name="Pangilinan J."/>
            <person name="Riley R."/>
            <person name="Labutti K."/>
            <person name="Andreopoulos B."/>
            <person name="Lipzen A."/>
            <person name="Chen C."/>
            <person name="Yanf M."/>
            <person name="Daum C."/>
            <person name="Ng V."/>
            <person name="Clum A."/>
            <person name="Steindorff A."/>
            <person name="Ohm R."/>
            <person name="Martin F."/>
            <person name="Silar P."/>
            <person name="Natvig D."/>
            <person name="Lalanne C."/>
            <person name="Gautier V."/>
            <person name="Ament-Velasquez S.L."/>
            <person name="Kruys A."/>
            <person name="Hutchinson M.I."/>
            <person name="Powell A.J."/>
            <person name="Barry K."/>
            <person name="Miller A.N."/>
            <person name="Grigoriev I.V."/>
            <person name="Debuchy R."/>
            <person name="Gladieux P."/>
            <person name="Thoren M.H."/>
            <person name="Johannesson H."/>
        </authorList>
    </citation>
    <scope>NUCLEOTIDE SEQUENCE</scope>
    <source>
        <strain evidence="8">CBS 955.72</strain>
    </source>
</reference>
<feature type="transmembrane region" description="Helical" evidence="6">
    <location>
        <begin position="61"/>
        <end position="84"/>
    </location>
</feature>
<feature type="transmembrane region" description="Helical" evidence="6">
    <location>
        <begin position="135"/>
        <end position="157"/>
    </location>
</feature>
<organism evidence="8 9">
    <name type="scientific">Lasiosphaeria hispida</name>
    <dbReference type="NCBI Taxonomy" id="260671"/>
    <lineage>
        <taxon>Eukaryota</taxon>
        <taxon>Fungi</taxon>
        <taxon>Dikarya</taxon>
        <taxon>Ascomycota</taxon>
        <taxon>Pezizomycotina</taxon>
        <taxon>Sordariomycetes</taxon>
        <taxon>Sordariomycetidae</taxon>
        <taxon>Sordariales</taxon>
        <taxon>Lasiosphaeriaceae</taxon>
        <taxon>Lasiosphaeria</taxon>
    </lineage>
</organism>
<feature type="transmembrane region" description="Helical" evidence="6">
    <location>
        <begin position="187"/>
        <end position="208"/>
    </location>
</feature>
<feature type="transmembrane region" description="Helical" evidence="6">
    <location>
        <begin position="220"/>
        <end position="246"/>
    </location>
</feature>
<feature type="domain" description="Rhodopsin" evidence="7">
    <location>
        <begin position="44"/>
        <end position="284"/>
    </location>
</feature>
<evidence type="ECO:0000313" key="8">
    <source>
        <dbReference type="EMBL" id="KAK3342035.1"/>
    </source>
</evidence>
<feature type="transmembrane region" description="Helical" evidence="6">
    <location>
        <begin position="104"/>
        <end position="126"/>
    </location>
</feature>
<evidence type="ECO:0000259" key="7">
    <source>
        <dbReference type="Pfam" id="PF20684"/>
    </source>
</evidence>
<dbReference type="GO" id="GO:0016020">
    <property type="term" value="C:membrane"/>
    <property type="evidence" value="ECO:0007669"/>
    <property type="project" value="UniProtKB-SubCell"/>
</dbReference>
<keyword evidence="3 6" id="KW-1133">Transmembrane helix</keyword>
<dbReference type="Proteomes" id="UP001275084">
    <property type="component" value="Unassembled WGS sequence"/>
</dbReference>
<protein>
    <recommendedName>
        <fullName evidence="7">Rhodopsin domain-containing protein</fullName>
    </recommendedName>
</protein>
<reference evidence="8" key="1">
    <citation type="journal article" date="2023" name="Mol. Phylogenet. Evol.">
        <title>Genome-scale phylogeny and comparative genomics of the fungal order Sordariales.</title>
        <authorList>
            <person name="Hensen N."/>
            <person name="Bonometti L."/>
            <person name="Westerberg I."/>
            <person name="Brannstrom I.O."/>
            <person name="Guillou S."/>
            <person name="Cros-Aarteil S."/>
            <person name="Calhoun S."/>
            <person name="Haridas S."/>
            <person name="Kuo A."/>
            <person name="Mondo S."/>
            <person name="Pangilinan J."/>
            <person name="Riley R."/>
            <person name="LaButti K."/>
            <person name="Andreopoulos B."/>
            <person name="Lipzen A."/>
            <person name="Chen C."/>
            <person name="Yan M."/>
            <person name="Daum C."/>
            <person name="Ng V."/>
            <person name="Clum A."/>
            <person name="Steindorff A."/>
            <person name="Ohm R.A."/>
            <person name="Martin F."/>
            <person name="Silar P."/>
            <person name="Natvig D.O."/>
            <person name="Lalanne C."/>
            <person name="Gautier V."/>
            <person name="Ament-Velasquez S.L."/>
            <person name="Kruys A."/>
            <person name="Hutchinson M.I."/>
            <person name="Powell A.J."/>
            <person name="Barry K."/>
            <person name="Miller A.N."/>
            <person name="Grigoriev I.V."/>
            <person name="Debuchy R."/>
            <person name="Gladieux P."/>
            <person name="Hiltunen Thoren M."/>
            <person name="Johannesson H."/>
        </authorList>
    </citation>
    <scope>NUCLEOTIDE SEQUENCE</scope>
    <source>
        <strain evidence="8">CBS 955.72</strain>
    </source>
</reference>
<evidence type="ECO:0000256" key="2">
    <source>
        <dbReference type="ARBA" id="ARBA00022692"/>
    </source>
</evidence>
<evidence type="ECO:0000313" key="9">
    <source>
        <dbReference type="Proteomes" id="UP001275084"/>
    </source>
</evidence>